<proteinExistence type="predicted"/>
<dbReference type="Gene3D" id="3.40.190.10">
    <property type="entry name" value="Periplasmic binding protein-like II"/>
    <property type="match status" value="2"/>
</dbReference>
<dbReference type="SMART" id="SM00094">
    <property type="entry name" value="TR_FER"/>
    <property type="match status" value="1"/>
</dbReference>
<dbReference type="Pfam" id="PF00405">
    <property type="entry name" value="Transferrin"/>
    <property type="match status" value="1"/>
</dbReference>
<dbReference type="CDD" id="cd13529">
    <property type="entry name" value="PBP2_transferrin"/>
    <property type="match status" value="1"/>
</dbReference>
<dbReference type="Proteomes" id="UP000825002">
    <property type="component" value="Unassembled WGS sequence"/>
</dbReference>
<dbReference type="InterPro" id="IPR001156">
    <property type="entry name" value="Transferrin-like_dom"/>
</dbReference>
<dbReference type="PRINTS" id="PR00422">
    <property type="entry name" value="TRANSFERRIN"/>
</dbReference>
<reference evidence="2 3" key="1">
    <citation type="submission" date="2020-10" db="EMBL/GenBank/DDBJ databases">
        <authorList>
            <person name="Klimov P.B."/>
            <person name="Dyachkov S.M."/>
            <person name="Chetverikov P.E."/>
        </authorList>
    </citation>
    <scope>NUCLEOTIDE SEQUENCE [LARGE SCALE GENOMIC DNA]</scope>
    <source>
        <strain evidence="2">BMOC 18-1129-001#AD2665</strain>
        <tissue evidence="2">Entire mites</tissue>
    </source>
</reference>
<dbReference type="EMBL" id="JAIFTH010000292">
    <property type="protein sequence ID" value="KAG9509900.1"/>
    <property type="molecule type" value="Genomic_DNA"/>
</dbReference>
<evidence type="ECO:0000259" key="1">
    <source>
        <dbReference type="PROSITE" id="PS51408"/>
    </source>
</evidence>
<keyword evidence="3" id="KW-1185">Reference proteome</keyword>
<name>A0ABQ7S8Z1_9ACAR</name>
<sequence>MASTMQATLSCVAARDRYECMRLISDGQVDIANFNNEELYLAGRLYNLEAFAMEQVRGDTQSYQAVVLVSTKSNIKSIADLRGKRSCHGALNSTSGWDVPIGLLLATLTMTPDCRGELYTASRFFESSCAPERQHANLCSACHDPSTCSSDDEFYGDQGALKCLFSGRGDVAFTTLHAIERFLGPKRDPRLLEKYEYLCLDGTQQSLSTRVPCQWAVKPTNAFVTSPGRARHVKEQYLHVLQHLFFRYSLSKPAWWRMRSFISDQNDVTQIVPVPGGSGGTTSTNGQQQWDKYLGNYISSIEKPLPGCEPFNVTVCAASFSDQMQCLDLQKVAFSQRVRPEIDCKLAPSGHQECIDLLYRKSVDMFIANGVDMFEIPPEIRQFVETVAVSHPMFKCNAATDWPAKLILVPRYASKELKLAYRKISVWLSDKLSSDSPLRPYYDPQTTTFNSQLQLSQGNSISAAPMSSMRFKMILIGDHPLPSKPFKGYRIGNDFESHCPDGNYDRQAKEQAAELLQHLCQQLLFAQENPDLLTQRERRREMAHVSRDWSEFMGHHDLCQPESTVDYGGDLGYSQQRQTVVTGPTSKRGL</sequence>
<organism evidence="2 3">
    <name type="scientific">Fragariocoptes setiger</name>
    <dbReference type="NCBI Taxonomy" id="1670756"/>
    <lineage>
        <taxon>Eukaryota</taxon>
        <taxon>Metazoa</taxon>
        <taxon>Ecdysozoa</taxon>
        <taxon>Arthropoda</taxon>
        <taxon>Chelicerata</taxon>
        <taxon>Arachnida</taxon>
        <taxon>Acari</taxon>
        <taxon>Acariformes</taxon>
        <taxon>Trombidiformes</taxon>
        <taxon>Prostigmata</taxon>
        <taxon>Eupodina</taxon>
        <taxon>Eriophyoidea</taxon>
        <taxon>Phytoptidae</taxon>
        <taxon>Fragariocoptes</taxon>
    </lineage>
</organism>
<gene>
    <name evidence="2" type="ORF">GZH46_01567</name>
</gene>
<evidence type="ECO:0000313" key="3">
    <source>
        <dbReference type="Proteomes" id="UP000825002"/>
    </source>
</evidence>
<comment type="caution">
    <text evidence="2">The sequence shown here is derived from an EMBL/GenBank/DDBJ whole genome shotgun (WGS) entry which is preliminary data.</text>
</comment>
<dbReference type="SUPFAM" id="SSF53850">
    <property type="entry name" value="Periplasmic binding protein-like II"/>
    <property type="match status" value="2"/>
</dbReference>
<protein>
    <recommendedName>
        <fullName evidence="1">Transferrin-like domain-containing protein</fullName>
    </recommendedName>
</protein>
<dbReference type="PANTHER" id="PTHR11485:SF57">
    <property type="entry name" value="TRANSFERRIN"/>
    <property type="match status" value="1"/>
</dbReference>
<evidence type="ECO:0000313" key="2">
    <source>
        <dbReference type="EMBL" id="KAG9509900.1"/>
    </source>
</evidence>
<feature type="non-terminal residue" evidence="2">
    <location>
        <position position="590"/>
    </location>
</feature>
<feature type="domain" description="Transferrin-like" evidence="1">
    <location>
        <begin position="1"/>
        <end position="298"/>
    </location>
</feature>
<accession>A0ABQ7S8Z1</accession>
<dbReference type="PANTHER" id="PTHR11485">
    <property type="entry name" value="TRANSFERRIN"/>
    <property type="match status" value="1"/>
</dbReference>
<dbReference type="PROSITE" id="PS51408">
    <property type="entry name" value="TRANSFERRIN_LIKE_4"/>
    <property type="match status" value="1"/>
</dbReference>